<dbReference type="AlphaFoldDB" id="A0A2X0MQY3"/>
<dbReference type="STRING" id="796604.A0A2X0MQY3"/>
<name>A0A2X0MQY3_9BASI</name>
<evidence type="ECO:0000313" key="1">
    <source>
        <dbReference type="EMBL" id="SGZ26914.1"/>
    </source>
</evidence>
<accession>A0A2X0MQY3</accession>
<dbReference type="EMBL" id="FQNC01000087">
    <property type="protein sequence ID" value="SGZ26914.1"/>
    <property type="molecule type" value="Genomic_DNA"/>
</dbReference>
<evidence type="ECO:0000313" key="2">
    <source>
        <dbReference type="Proteomes" id="UP000249464"/>
    </source>
</evidence>
<keyword evidence="2" id="KW-1185">Reference proteome</keyword>
<dbReference type="SUPFAM" id="SSF50985">
    <property type="entry name" value="RCC1/BLIP-II"/>
    <property type="match status" value="1"/>
</dbReference>
<dbReference type="Proteomes" id="UP000249464">
    <property type="component" value="Unassembled WGS sequence"/>
</dbReference>
<sequence>MTYSIWGENLFGQVQHEAAYVCSPTLWRECDHLFAANWAQVIFRRQSLYGVWAGMLTRLIWGGVENCVDISDDRSYRPRGAYSQGTPLVRADDDLDRNKSGWHRTSHPSRLETKVDLEKTHFLGHDSFLAFHDPSNGKVCSIGCLVEPRRADGIDRCVTEQSFESVEMNIHGGLVAVCKEQDSDHYEYRFYPSLPSLLHPTPVSPSINPPGYHLLSLPSPSFLTQTPTLISAPTTDHFTLLLSPSQTVLTFSPSKDNRFGQLGIPPSSSLHNFSWTHVESLDGLYITRLEGAYALTQDRVLYNVATGDMVDFLDREGEGQIEGVRINCLAAGSGWAVASDQKGNLWVCTDGKAPCFGSNDTKGHFEKVVSPPLRGRKIDNLLATHSTCYLSHD</sequence>
<proteinExistence type="predicted"/>
<organism evidence="1 2">
    <name type="scientific">Microbotryum silenes-dioicae</name>
    <dbReference type="NCBI Taxonomy" id="796604"/>
    <lineage>
        <taxon>Eukaryota</taxon>
        <taxon>Fungi</taxon>
        <taxon>Dikarya</taxon>
        <taxon>Basidiomycota</taxon>
        <taxon>Pucciniomycotina</taxon>
        <taxon>Microbotryomycetes</taxon>
        <taxon>Microbotryales</taxon>
        <taxon>Microbotryaceae</taxon>
        <taxon>Microbotryum</taxon>
    </lineage>
</organism>
<dbReference type="Gene3D" id="2.130.10.30">
    <property type="entry name" value="Regulator of chromosome condensation 1/beta-lactamase-inhibitor protein II"/>
    <property type="match status" value="1"/>
</dbReference>
<protein>
    <submittedName>
        <fullName evidence="1">BQ5605_C025g09994 protein</fullName>
    </submittedName>
</protein>
<gene>
    <name evidence="1" type="primary">BQ5605_C025g09994</name>
    <name evidence="1" type="ORF">BQ5605_C025G09994</name>
</gene>
<dbReference type="InterPro" id="IPR009091">
    <property type="entry name" value="RCC1/BLIP-II"/>
</dbReference>
<reference evidence="1 2" key="1">
    <citation type="submission" date="2016-11" db="EMBL/GenBank/DDBJ databases">
        <authorList>
            <person name="Jaros S."/>
            <person name="Januszkiewicz K."/>
            <person name="Wedrychowicz H."/>
        </authorList>
    </citation>
    <scope>NUCLEOTIDE SEQUENCE [LARGE SCALE GENOMIC DNA]</scope>
</reference>